<dbReference type="EMBL" id="BMOS01000006">
    <property type="protein sequence ID" value="GGN54088.1"/>
    <property type="molecule type" value="Genomic_DNA"/>
</dbReference>
<feature type="region of interest" description="Disordered" evidence="1">
    <location>
        <begin position="29"/>
        <end position="69"/>
    </location>
</feature>
<keyword evidence="2" id="KW-0732">Signal</keyword>
<name>A0A917XW54_9BACI</name>
<reference evidence="3" key="1">
    <citation type="journal article" date="2014" name="Int. J. Syst. Evol. Microbiol.">
        <title>Complete genome sequence of Corynebacterium casei LMG S-19264T (=DSM 44701T), isolated from a smear-ripened cheese.</title>
        <authorList>
            <consortium name="US DOE Joint Genome Institute (JGI-PGF)"/>
            <person name="Walter F."/>
            <person name="Albersmeier A."/>
            <person name="Kalinowski J."/>
            <person name="Ruckert C."/>
        </authorList>
    </citation>
    <scope>NUCLEOTIDE SEQUENCE</scope>
    <source>
        <strain evidence="3">JCM 17251</strain>
    </source>
</reference>
<feature type="compositionally biased region" description="Acidic residues" evidence="1">
    <location>
        <begin position="49"/>
        <end position="64"/>
    </location>
</feature>
<dbReference type="AlphaFoldDB" id="A0A917XW54"/>
<evidence type="ECO:0000313" key="4">
    <source>
        <dbReference type="Proteomes" id="UP000624041"/>
    </source>
</evidence>
<sequence>MVRRNRLLMVILALMISILAACSNGENEKQVETENQNNASAQKESESKTEDEEDSTDSTEEEVSFEVNQGLEDQGDLEVKFEGDIHVENKVVSVKGTTNLLPESQLTLLVDSEDGVLIGTSDRARVNENGSFELETTLPDNVEGILHIEVKFEPTSQDVEEIKNHYLNELSGGFVRNYVELDETYQKASFQQTITLDEGEEQTFAITEPSWEIPDDYGEATVWIEPEIEKQGDYVAVKINSNIIDGTFIQARASIPNYITWGIQGTGYINPDGSAVLYFEDPEKDSRIKNLTEYDIIITMEPSNGSNGPHVTEVYGENGQNLAGDFVDDTEDGSKVIRQTITVTVEE</sequence>
<keyword evidence="4" id="KW-1185">Reference proteome</keyword>
<dbReference type="PROSITE" id="PS51257">
    <property type="entry name" value="PROKAR_LIPOPROTEIN"/>
    <property type="match status" value="1"/>
</dbReference>
<feature type="chain" id="PRO_5038788251" evidence="2">
    <location>
        <begin position="21"/>
        <end position="347"/>
    </location>
</feature>
<dbReference type="RefSeq" id="WP_188856379.1">
    <property type="nucleotide sequence ID" value="NZ_BMOS01000006.1"/>
</dbReference>
<reference evidence="3" key="2">
    <citation type="submission" date="2020-09" db="EMBL/GenBank/DDBJ databases">
        <authorList>
            <person name="Sun Q."/>
            <person name="Ohkuma M."/>
        </authorList>
    </citation>
    <scope>NUCLEOTIDE SEQUENCE</scope>
    <source>
        <strain evidence="3">JCM 17251</strain>
    </source>
</reference>
<comment type="caution">
    <text evidence="3">The sequence shown here is derived from an EMBL/GenBank/DDBJ whole genome shotgun (WGS) entry which is preliminary data.</text>
</comment>
<gene>
    <name evidence="3" type="ORF">GCM10007971_11310</name>
</gene>
<dbReference type="Proteomes" id="UP000624041">
    <property type="component" value="Unassembled WGS sequence"/>
</dbReference>
<evidence type="ECO:0000256" key="1">
    <source>
        <dbReference type="SAM" id="MobiDB-lite"/>
    </source>
</evidence>
<evidence type="ECO:0000256" key="2">
    <source>
        <dbReference type="SAM" id="SignalP"/>
    </source>
</evidence>
<protein>
    <submittedName>
        <fullName evidence="3">Uncharacterized protein</fullName>
    </submittedName>
</protein>
<proteinExistence type="predicted"/>
<accession>A0A917XW54</accession>
<feature type="compositionally biased region" description="Polar residues" evidence="1">
    <location>
        <begin position="33"/>
        <end position="42"/>
    </location>
</feature>
<feature type="signal peptide" evidence="2">
    <location>
        <begin position="1"/>
        <end position="20"/>
    </location>
</feature>
<organism evidence="3 4">
    <name type="scientific">Oceanobacillus indicireducens</name>
    <dbReference type="NCBI Taxonomy" id="1004261"/>
    <lineage>
        <taxon>Bacteria</taxon>
        <taxon>Bacillati</taxon>
        <taxon>Bacillota</taxon>
        <taxon>Bacilli</taxon>
        <taxon>Bacillales</taxon>
        <taxon>Bacillaceae</taxon>
        <taxon>Oceanobacillus</taxon>
    </lineage>
</organism>
<evidence type="ECO:0000313" key="3">
    <source>
        <dbReference type="EMBL" id="GGN54088.1"/>
    </source>
</evidence>